<dbReference type="AlphaFoldDB" id="F4RH41"/>
<evidence type="ECO:0000313" key="7">
    <source>
        <dbReference type="Proteomes" id="UP000001072"/>
    </source>
</evidence>
<evidence type="ECO:0000256" key="2">
    <source>
        <dbReference type="ARBA" id="ARBA00022705"/>
    </source>
</evidence>
<dbReference type="GeneID" id="18927428"/>
<comment type="similarity">
    <text evidence="1">Belongs to the DNA polymerase delta/II small subunit family.</text>
</comment>
<reference evidence="7" key="1">
    <citation type="journal article" date="2011" name="Proc. Natl. Acad. Sci. U.S.A.">
        <title>Obligate biotrophy features unraveled by the genomic analysis of rust fungi.</title>
        <authorList>
            <person name="Duplessis S."/>
            <person name="Cuomo C.A."/>
            <person name="Lin Y.-C."/>
            <person name="Aerts A."/>
            <person name="Tisserant E."/>
            <person name="Veneault-Fourrey C."/>
            <person name="Joly D.L."/>
            <person name="Hacquard S."/>
            <person name="Amselem J."/>
            <person name="Cantarel B.L."/>
            <person name="Chiu R."/>
            <person name="Coutinho P.M."/>
            <person name="Feau N."/>
            <person name="Field M."/>
            <person name="Frey P."/>
            <person name="Gelhaye E."/>
            <person name="Goldberg J."/>
            <person name="Grabherr M.G."/>
            <person name="Kodira C.D."/>
            <person name="Kohler A."/>
            <person name="Kuees U."/>
            <person name="Lindquist E.A."/>
            <person name="Lucas S.M."/>
            <person name="Mago R."/>
            <person name="Mauceli E."/>
            <person name="Morin E."/>
            <person name="Murat C."/>
            <person name="Pangilinan J.L."/>
            <person name="Park R."/>
            <person name="Pearson M."/>
            <person name="Quesneville H."/>
            <person name="Rouhier N."/>
            <person name="Sakthikumar S."/>
            <person name="Salamov A.A."/>
            <person name="Schmutz J."/>
            <person name="Selles B."/>
            <person name="Shapiro H."/>
            <person name="Tanguay P."/>
            <person name="Tuskan G.A."/>
            <person name="Henrissat B."/>
            <person name="Van de Peer Y."/>
            <person name="Rouze P."/>
            <person name="Ellis J.G."/>
            <person name="Dodds P.N."/>
            <person name="Schein J.E."/>
            <person name="Zhong S."/>
            <person name="Hamelin R.C."/>
            <person name="Grigoriev I.V."/>
            <person name="Szabo L.J."/>
            <person name="Martin F."/>
        </authorList>
    </citation>
    <scope>NUCLEOTIDE SEQUENCE [LARGE SCALE GENOMIC DNA]</scope>
    <source>
        <strain evidence="7">98AG31 / pathotype 3-4-7</strain>
    </source>
</reference>
<dbReference type="InterPro" id="IPR024826">
    <property type="entry name" value="DNA_pol_delta/II_ssu"/>
</dbReference>
<feature type="domain" description="DNA polymerase alpha/delta/epsilon subunit B" evidence="4">
    <location>
        <begin position="189"/>
        <end position="402"/>
    </location>
</feature>
<name>F4RH41_MELLP</name>
<dbReference type="Pfam" id="PF18018">
    <property type="entry name" value="DNA_pol_D_N"/>
    <property type="match status" value="1"/>
</dbReference>
<dbReference type="GO" id="GO:0003677">
    <property type="term" value="F:DNA binding"/>
    <property type="evidence" value="ECO:0007669"/>
    <property type="project" value="InterPro"/>
</dbReference>
<dbReference type="GO" id="GO:0043625">
    <property type="term" value="C:delta DNA polymerase complex"/>
    <property type="evidence" value="ECO:0007669"/>
    <property type="project" value="TreeGrafter"/>
</dbReference>
<dbReference type="InterPro" id="IPR007185">
    <property type="entry name" value="DNA_pol_a/d/e_bsu"/>
</dbReference>
<evidence type="ECO:0000259" key="5">
    <source>
        <dbReference type="Pfam" id="PF18018"/>
    </source>
</evidence>
<evidence type="ECO:0000256" key="3">
    <source>
        <dbReference type="SAM" id="MobiDB-lite"/>
    </source>
</evidence>
<feature type="region of interest" description="Disordered" evidence="3">
    <location>
        <begin position="449"/>
        <end position="480"/>
    </location>
</feature>
<sequence>MTSNPQTRLTLSYDPLNQLRSEFIIKSNSRQFSSQFSNLYYQRLLKLKSNLQSSSKVKWKDEFKSVRILDILVGQKMVVIGTVYCDLKFKPNVLDDLSREVSTTSSLKKWVSKDDQQITVMLEDESGRIKLLFDHPEEFNFVTGTVMAVLGEETENGDFKVHEIVNAGVPKQSIRSDLKEEEKEAWVGIISGLDLDGIEAIRLDHRCEVLSDWLNGQIGSEEEKSLGLSVSRLIIAGNSVRASSSSSNPIKKRYGYDPSSYTALPIERLDQVLAEIDLPIDLIPGSNDPTTQALPQQPLHQCLLPKSNFEKQNNNLVNGPNPWWAKIGGQTFLGTSGQNLDDVYRYVTHEDRLKLAIQMLEWNHISPTSPDTLWCYPFKDHDPFILEELPKVFFIGNQPKFETELVTFPSDDQTKMILVPRFSKTGIIVLIKPSTLECKSITLLKEMVKGSNESDDEENHEDLIENEKIEFEMDEDDEDE</sequence>
<protein>
    <recommendedName>
        <fullName evidence="8">DNA polymerase delta small subunit</fullName>
    </recommendedName>
</protein>
<dbReference type="PANTHER" id="PTHR10416">
    <property type="entry name" value="DNA POLYMERASE DELTA SUBUNIT 2"/>
    <property type="match status" value="1"/>
</dbReference>
<dbReference type="Proteomes" id="UP000001072">
    <property type="component" value="Unassembled WGS sequence"/>
</dbReference>
<dbReference type="PANTHER" id="PTHR10416:SF0">
    <property type="entry name" value="DNA POLYMERASE DELTA SUBUNIT 2"/>
    <property type="match status" value="1"/>
</dbReference>
<dbReference type="KEGG" id="mlr:MELLADRAFT_35023"/>
<feature type="domain" description="DNA polymerase delta subunit OB-fold" evidence="5">
    <location>
        <begin position="35"/>
        <end position="164"/>
    </location>
</feature>
<dbReference type="InParanoid" id="F4RH41"/>
<dbReference type="RefSeq" id="XP_007408493.1">
    <property type="nucleotide sequence ID" value="XM_007408431.1"/>
</dbReference>
<keyword evidence="2" id="KW-0235">DNA replication</keyword>
<evidence type="ECO:0000313" key="6">
    <source>
        <dbReference type="EMBL" id="EGG08295.1"/>
    </source>
</evidence>
<dbReference type="eggNOG" id="KOG2732">
    <property type="taxonomic scope" value="Eukaryota"/>
</dbReference>
<evidence type="ECO:0000256" key="1">
    <source>
        <dbReference type="ARBA" id="ARBA00006035"/>
    </source>
</evidence>
<dbReference type="FunCoup" id="F4RH41">
    <property type="interactions" value="336"/>
</dbReference>
<gene>
    <name evidence="6" type="ORF">MELLADRAFT_35023</name>
</gene>
<dbReference type="Gene3D" id="2.40.50.430">
    <property type="match status" value="1"/>
</dbReference>
<dbReference type="OrthoDB" id="3763at2759"/>
<dbReference type="HOGENOM" id="CLU_021763_1_1_1"/>
<keyword evidence="7" id="KW-1185">Reference proteome</keyword>
<dbReference type="STRING" id="747676.F4RH41"/>
<evidence type="ECO:0000259" key="4">
    <source>
        <dbReference type="Pfam" id="PF04042"/>
    </source>
</evidence>
<dbReference type="InterPro" id="IPR040663">
    <property type="entry name" value="DNA_pol_D_N"/>
</dbReference>
<dbReference type="GO" id="GO:0006271">
    <property type="term" value="P:DNA strand elongation involved in DNA replication"/>
    <property type="evidence" value="ECO:0007669"/>
    <property type="project" value="TreeGrafter"/>
</dbReference>
<feature type="compositionally biased region" description="Basic and acidic residues" evidence="3">
    <location>
        <begin position="461"/>
        <end position="471"/>
    </location>
</feature>
<dbReference type="VEuPathDB" id="FungiDB:MELLADRAFT_35023"/>
<organism evidence="7">
    <name type="scientific">Melampsora larici-populina (strain 98AG31 / pathotype 3-4-7)</name>
    <name type="common">Poplar leaf rust fungus</name>
    <dbReference type="NCBI Taxonomy" id="747676"/>
    <lineage>
        <taxon>Eukaryota</taxon>
        <taxon>Fungi</taxon>
        <taxon>Dikarya</taxon>
        <taxon>Basidiomycota</taxon>
        <taxon>Pucciniomycotina</taxon>
        <taxon>Pucciniomycetes</taxon>
        <taxon>Pucciniales</taxon>
        <taxon>Melampsoraceae</taxon>
        <taxon>Melampsora</taxon>
    </lineage>
</organism>
<proteinExistence type="inferred from homology"/>
<dbReference type="Pfam" id="PF04042">
    <property type="entry name" value="DNA_pol_E_B"/>
    <property type="match status" value="1"/>
</dbReference>
<dbReference type="Gene3D" id="3.60.21.50">
    <property type="match status" value="1"/>
</dbReference>
<dbReference type="EMBL" id="GL883101">
    <property type="protein sequence ID" value="EGG08295.1"/>
    <property type="molecule type" value="Genomic_DNA"/>
</dbReference>
<accession>F4RH41</accession>
<evidence type="ECO:0008006" key="8">
    <source>
        <dbReference type="Google" id="ProtNLM"/>
    </source>
</evidence>